<dbReference type="PANTHER" id="PTHR47108">
    <property type="entry name" value="5-AMINO-6-(5-PHOSPHO-D-RIBITYLAMINO)URACIL PHOSPHATASE, CHLOROPLASTIC"/>
    <property type="match status" value="1"/>
</dbReference>
<dbReference type="InterPro" id="IPR006439">
    <property type="entry name" value="HAD-SF_hydro_IA"/>
</dbReference>
<organism evidence="1 2">
    <name type="scientific">Rhynchospora breviuscula</name>
    <dbReference type="NCBI Taxonomy" id="2022672"/>
    <lineage>
        <taxon>Eukaryota</taxon>
        <taxon>Viridiplantae</taxon>
        <taxon>Streptophyta</taxon>
        <taxon>Embryophyta</taxon>
        <taxon>Tracheophyta</taxon>
        <taxon>Spermatophyta</taxon>
        <taxon>Magnoliopsida</taxon>
        <taxon>Liliopsida</taxon>
        <taxon>Poales</taxon>
        <taxon>Cyperaceae</taxon>
        <taxon>Cyperoideae</taxon>
        <taxon>Rhynchosporeae</taxon>
        <taxon>Rhynchospora</taxon>
    </lineage>
</organism>
<evidence type="ECO:0000313" key="1">
    <source>
        <dbReference type="EMBL" id="KAJ1702325.1"/>
    </source>
</evidence>
<sequence>MIASTSTFHGFNLLSQKLCHKFVSCGMHSADLNIGNSIADLTRKNWHFKTRATEVTKESYQQDEEDTDAETINFNVMYYKLPKSLSWLLAPEENTMKLSLPIKPMQKKRTHHKYSFGVILEWKGVIVEEDDPELEPYVWYFLSLVEEKTFPSDHLLREIEGIKTEQALLEVLRWSDDLKEVQRIASRKELIYKALRESHYRVRPGTLEFISTLINHDVPIALVSDLTRKSIKEAVDSVGLKGCFDAMVSAQDVERGKPEPDLYELAAQKIGICPEHCVVFGNTDLTTEAAHCAGMSCVSVASLYPVYELGAADHVVRWLDQVTFRELQSLARGDPIGDRAHSHSMEIVIEE</sequence>
<dbReference type="NCBIfam" id="TIGR01509">
    <property type="entry name" value="HAD-SF-IA-v3"/>
    <property type="match status" value="1"/>
</dbReference>
<comment type="caution">
    <text evidence="1">The sequence shown here is derived from an EMBL/GenBank/DDBJ whole genome shotgun (WGS) entry which is preliminary data.</text>
</comment>
<accession>A0A9Q0CY55</accession>
<dbReference type="InterPro" id="IPR023198">
    <property type="entry name" value="PGP-like_dom2"/>
</dbReference>
<dbReference type="InterPro" id="IPR041492">
    <property type="entry name" value="HAD_2"/>
</dbReference>
<proteinExistence type="predicted"/>
<dbReference type="InterPro" id="IPR036412">
    <property type="entry name" value="HAD-like_sf"/>
</dbReference>
<dbReference type="Gene3D" id="3.40.50.1000">
    <property type="entry name" value="HAD superfamily/HAD-like"/>
    <property type="match status" value="1"/>
</dbReference>
<dbReference type="Pfam" id="PF13419">
    <property type="entry name" value="HAD_2"/>
    <property type="match status" value="1"/>
</dbReference>
<evidence type="ECO:0000313" key="2">
    <source>
        <dbReference type="Proteomes" id="UP001151287"/>
    </source>
</evidence>
<dbReference type="EMBL" id="JAMQYH010000001">
    <property type="protein sequence ID" value="KAJ1702325.1"/>
    <property type="molecule type" value="Genomic_DNA"/>
</dbReference>
<dbReference type="Gene3D" id="1.10.150.240">
    <property type="entry name" value="Putative phosphatase, domain 2"/>
    <property type="match status" value="1"/>
</dbReference>
<reference evidence="1" key="1">
    <citation type="journal article" date="2022" name="Cell">
        <title>Repeat-based holocentromeres influence genome architecture and karyotype evolution.</title>
        <authorList>
            <person name="Hofstatter P.G."/>
            <person name="Thangavel G."/>
            <person name="Lux T."/>
            <person name="Neumann P."/>
            <person name="Vondrak T."/>
            <person name="Novak P."/>
            <person name="Zhang M."/>
            <person name="Costa L."/>
            <person name="Castellani M."/>
            <person name="Scott A."/>
            <person name="Toegelov H."/>
            <person name="Fuchs J."/>
            <person name="Mata-Sucre Y."/>
            <person name="Dias Y."/>
            <person name="Vanzela A.L.L."/>
            <person name="Huettel B."/>
            <person name="Almeida C.C.S."/>
            <person name="Simkova H."/>
            <person name="Souza G."/>
            <person name="Pedrosa-Harand A."/>
            <person name="Macas J."/>
            <person name="Mayer K.F.X."/>
            <person name="Houben A."/>
            <person name="Marques A."/>
        </authorList>
    </citation>
    <scope>NUCLEOTIDE SEQUENCE</scope>
    <source>
        <strain evidence="1">RhyBre1mFocal</strain>
    </source>
</reference>
<gene>
    <name evidence="1" type="ORF">LUZ63_002104</name>
</gene>
<dbReference type="SUPFAM" id="SSF56784">
    <property type="entry name" value="HAD-like"/>
    <property type="match status" value="1"/>
</dbReference>
<dbReference type="InterPro" id="IPR023214">
    <property type="entry name" value="HAD_sf"/>
</dbReference>
<name>A0A9Q0CY55_9POAL</name>
<dbReference type="OrthoDB" id="40579at2759"/>
<dbReference type="AlphaFoldDB" id="A0A9Q0CY55"/>
<keyword evidence="2" id="KW-1185">Reference proteome</keyword>
<protein>
    <submittedName>
        <fullName evidence="1">Uncharacterized protein</fullName>
    </submittedName>
</protein>
<dbReference type="PANTHER" id="PTHR47108:SF2">
    <property type="entry name" value="OS04G0557000 PROTEIN"/>
    <property type="match status" value="1"/>
</dbReference>
<dbReference type="Proteomes" id="UP001151287">
    <property type="component" value="Unassembled WGS sequence"/>
</dbReference>
<dbReference type="CDD" id="cd07505">
    <property type="entry name" value="HAD_BPGM-like"/>
    <property type="match status" value="1"/>
</dbReference>